<dbReference type="AlphaFoldDB" id="A0A1T4MG54"/>
<reference evidence="5 6" key="1">
    <citation type="submission" date="2017-02" db="EMBL/GenBank/DDBJ databases">
        <authorList>
            <person name="Peterson S.W."/>
        </authorList>
    </citation>
    <scope>NUCLEOTIDE SEQUENCE [LARGE SCALE GENOMIC DNA]</scope>
    <source>
        <strain evidence="5 6">ATCC BAA-1030</strain>
    </source>
</reference>
<evidence type="ECO:0000259" key="4">
    <source>
        <dbReference type="Pfam" id="PF01420"/>
    </source>
</evidence>
<feature type="domain" description="Type I restriction modification DNA specificity" evidence="4">
    <location>
        <begin position="18"/>
        <end position="167"/>
    </location>
</feature>
<name>A0A1T4MG54_9ENTE</name>
<dbReference type="GO" id="GO:0009307">
    <property type="term" value="P:DNA restriction-modification system"/>
    <property type="evidence" value="ECO:0007669"/>
    <property type="project" value="UniProtKB-KW"/>
</dbReference>
<feature type="domain" description="Type I restriction modification DNA specificity" evidence="4">
    <location>
        <begin position="198"/>
        <end position="352"/>
    </location>
</feature>
<dbReference type="PANTHER" id="PTHR30408:SF12">
    <property type="entry name" value="TYPE I RESTRICTION ENZYME MJAVIII SPECIFICITY SUBUNIT"/>
    <property type="match status" value="1"/>
</dbReference>
<accession>A0A1T4MG54</accession>
<proteinExistence type="inferred from homology"/>
<evidence type="ECO:0000256" key="3">
    <source>
        <dbReference type="ARBA" id="ARBA00023125"/>
    </source>
</evidence>
<comment type="similarity">
    <text evidence="1">Belongs to the type-I restriction system S methylase family.</text>
</comment>
<dbReference type="GO" id="GO:0003677">
    <property type="term" value="F:DNA binding"/>
    <property type="evidence" value="ECO:0007669"/>
    <property type="project" value="UniProtKB-KW"/>
</dbReference>
<dbReference type="RefSeq" id="WP_078806997.1">
    <property type="nucleotide sequence ID" value="NZ_FUXI01000010.1"/>
</dbReference>
<sequence length="364" mass="41280">MDKITNIPEIRFDGFTDAWEQRRLGEVVDIRSGRDYKHLNKGNIPVYGTGGYMLSVDEALSYEDDAIGVGRKGTIDKPYLLKAPFWTVDTLFFSIPKTDYDLYFVNDIFQRINWKQLDESTGVPSLSKTAINAVKVQVPTFEEQIKIGNFFKHLDHLITLHQRKLELLYETKQTFLSQMFPKGEESVPEIRFEGYADAWEQRRLGDTVVIFAGGDIDKSKLKKVGKYPVLANALTNDGIVGYYDSDFRIEAPAVTVTGRGDVGYAKARKVNFTPVVRLLAIKSDNDVDFLENAINNHKVLVESTGVPQLTSPQLANYKILFPTIGEQTQIGTFFAAIDHLTTLHQRKLNTLKEIKKTLLKKMFV</sequence>
<organism evidence="5 6">
    <name type="scientific">Pilibacter termitis</name>
    <dbReference type="NCBI Taxonomy" id="263852"/>
    <lineage>
        <taxon>Bacteria</taxon>
        <taxon>Bacillati</taxon>
        <taxon>Bacillota</taxon>
        <taxon>Bacilli</taxon>
        <taxon>Lactobacillales</taxon>
        <taxon>Enterococcaceae</taxon>
        <taxon>Pilibacter</taxon>
    </lineage>
</organism>
<dbReference type="InterPro" id="IPR052021">
    <property type="entry name" value="Type-I_RS_S_subunit"/>
</dbReference>
<dbReference type="PANTHER" id="PTHR30408">
    <property type="entry name" value="TYPE-1 RESTRICTION ENZYME ECOKI SPECIFICITY PROTEIN"/>
    <property type="match status" value="1"/>
</dbReference>
<protein>
    <submittedName>
        <fullName evidence="5">Type I restriction enzyme, S subunit</fullName>
    </submittedName>
</protein>
<evidence type="ECO:0000313" key="5">
    <source>
        <dbReference type="EMBL" id="SJZ65827.1"/>
    </source>
</evidence>
<evidence type="ECO:0000313" key="6">
    <source>
        <dbReference type="Proteomes" id="UP000190328"/>
    </source>
</evidence>
<dbReference type="Gene3D" id="1.10.287.1120">
    <property type="entry name" value="Bipartite methylase S protein"/>
    <property type="match status" value="1"/>
</dbReference>
<dbReference type="InterPro" id="IPR000055">
    <property type="entry name" value="Restrct_endonuc_typeI_TRD"/>
</dbReference>
<evidence type="ECO:0000256" key="1">
    <source>
        <dbReference type="ARBA" id="ARBA00010923"/>
    </source>
</evidence>
<keyword evidence="2" id="KW-0680">Restriction system</keyword>
<gene>
    <name evidence="5" type="ORF">SAMN02745116_01072</name>
</gene>
<evidence type="ECO:0000256" key="2">
    <source>
        <dbReference type="ARBA" id="ARBA00022747"/>
    </source>
</evidence>
<dbReference type="CDD" id="cd17288">
    <property type="entry name" value="RMtype1_S_LlaAI06ORF1089P_TRD1-CR1_like"/>
    <property type="match status" value="1"/>
</dbReference>
<dbReference type="OrthoDB" id="9795776at2"/>
<keyword evidence="3" id="KW-0238">DNA-binding</keyword>
<dbReference type="Proteomes" id="UP000190328">
    <property type="component" value="Unassembled WGS sequence"/>
</dbReference>
<keyword evidence="6" id="KW-1185">Reference proteome</keyword>
<dbReference type="STRING" id="263852.SAMN02745116_01072"/>
<dbReference type="Pfam" id="PF01420">
    <property type="entry name" value="Methylase_S"/>
    <property type="match status" value="2"/>
</dbReference>
<dbReference type="EMBL" id="FUXI01000010">
    <property type="protein sequence ID" value="SJZ65827.1"/>
    <property type="molecule type" value="Genomic_DNA"/>
</dbReference>
<dbReference type="InterPro" id="IPR044946">
    <property type="entry name" value="Restrct_endonuc_typeI_TRD_sf"/>
</dbReference>
<dbReference type="Gene3D" id="3.90.220.20">
    <property type="entry name" value="DNA methylase specificity domains"/>
    <property type="match status" value="2"/>
</dbReference>
<dbReference type="SUPFAM" id="SSF116734">
    <property type="entry name" value="DNA methylase specificity domain"/>
    <property type="match status" value="2"/>
</dbReference>